<dbReference type="InterPro" id="IPR016119">
    <property type="entry name" value="Br/Cl_peroxidase_C"/>
</dbReference>
<evidence type="ECO:0000313" key="4">
    <source>
        <dbReference type="Proteomes" id="UP001054902"/>
    </source>
</evidence>
<organism evidence="3 4">
    <name type="scientific">Chaetoceros tenuissimus</name>
    <dbReference type="NCBI Taxonomy" id="426638"/>
    <lineage>
        <taxon>Eukaryota</taxon>
        <taxon>Sar</taxon>
        <taxon>Stramenopiles</taxon>
        <taxon>Ochrophyta</taxon>
        <taxon>Bacillariophyta</taxon>
        <taxon>Coscinodiscophyceae</taxon>
        <taxon>Chaetocerotophycidae</taxon>
        <taxon>Chaetocerotales</taxon>
        <taxon>Chaetocerotaceae</taxon>
        <taxon>Chaetoceros</taxon>
    </lineage>
</organism>
<dbReference type="Pfam" id="PF21167">
    <property type="entry name" value="DUF6851"/>
    <property type="match status" value="1"/>
</dbReference>
<dbReference type="InterPro" id="IPR036938">
    <property type="entry name" value="PAP2/HPO_sf"/>
</dbReference>
<proteinExistence type="predicted"/>
<dbReference type="AlphaFoldDB" id="A0AAD3D9E3"/>
<keyword evidence="4" id="KW-1185">Reference proteome</keyword>
<dbReference type="Proteomes" id="UP001054902">
    <property type="component" value="Unassembled WGS sequence"/>
</dbReference>
<dbReference type="SUPFAM" id="SSF48317">
    <property type="entry name" value="Acid phosphatase/Vanadium-dependent haloperoxidase"/>
    <property type="match status" value="1"/>
</dbReference>
<gene>
    <name evidence="3" type="ORF">CTEN210_14945</name>
</gene>
<name>A0AAD3D9E3_9STRA</name>
<feature type="domain" description="Vanadium-dependent haloperoxidase NapH1-like second helical-bundle" evidence="2">
    <location>
        <begin position="200"/>
        <end position="345"/>
    </location>
</feature>
<dbReference type="Gene3D" id="1.10.606.10">
    <property type="entry name" value="Vanadium-containing Chloroperoxidase, domain 2"/>
    <property type="match status" value="1"/>
</dbReference>
<comment type="caution">
    <text evidence="3">The sequence shown here is derived from an EMBL/GenBank/DDBJ whole genome shotgun (WGS) entry which is preliminary data.</text>
</comment>
<evidence type="ECO:0000313" key="3">
    <source>
        <dbReference type="EMBL" id="GFH58469.1"/>
    </source>
</evidence>
<dbReference type="PANTHER" id="PTHR34599:SF2">
    <property type="entry name" value="TRAF-TYPE DOMAIN-CONTAINING PROTEIN"/>
    <property type="match status" value="1"/>
</dbReference>
<accession>A0AAD3D9E3</accession>
<evidence type="ECO:0000259" key="1">
    <source>
        <dbReference type="Pfam" id="PF21167"/>
    </source>
</evidence>
<dbReference type="Pfam" id="PF22778">
    <property type="entry name" value="VCPO_2nd"/>
    <property type="match status" value="1"/>
</dbReference>
<dbReference type="InterPro" id="IPR055161">
    <property type="entry name" value="NapH1-like_2nd"/>
</dbReference>
<feature type="domain" description="DUF6851" evidence="1">
    <location>
        <begin position="25"/>
        <end position="86"/>
    </location>
</feature>
<reference evidence="3 4" key="1">
    <citation type="journal article" date="2021" name="Sci. Rep.">
        <title>The genome of the diatom Chaetoceros tenuissimus carries an ancient integrated fragment of an extant virus.</title>
        <authorList>
            <person name="Hongo Y."/>
            <person name="Kimura K."/>
            <person name="Takaki Y."/>
            <person name="Yoshida Y."/>
            <person name="Baba S."/>
            <person name="Kobayashi G."/>
            <person name="Nagasaki K."/>
            <person name="Hano T."/>
            <person name="Tomaru Y."/>
        </authorList>
    </citation>
    <scope>NUCLEOTIDE SEQUENCE [LARGE SCALE GENOMIC DNA]</scope>
    <source>
        <strain evidence="3 4">NIES-3715</strain>
    </source>
</reference>
<dbReference type="InterPro" id="IPR052559">
    <property type="entry name" value="V-haloperoxidase"/>
</dbReference>
<dbReference type="GO" id="GO:0004601">
    <property type="term" value="F:peroxidase activity"/>
    <property type="evidence" value="ECO:0007669"/>
    <property type="project" value="InterPro"/>
</dbReference>
<protein>
    <submittedName>
        <fullName evidence="3">Uncharacterized protein</fullName>
    </submittedName>
</protein>
<dbReference type="PANTHER" id="PTHR34599">
    <property type="entry name" value="PEROXIDASE-RELATED"/>
    <property type="match status" value="1"/>
</dbReference>
<dbReference type="EMBL" id="BLLK01000062">
    <property type="protein sequence ID" value="GFH58469.1"/>
    <property type="molecule type" value="Genomic_DNA"/>
</dbReference>
<sequence length="442" mass="50262">MFGLEDGYAIDVDNYDETSFCTSVSPQEISEKSAMQINEYACMDGWNECGTTNGMGSYGPQPYSDITGYYPIHGPKEKKNIHRWKPILETDGRGYYTRQEFVVPHIGATTDTVYLSEEDRENIRKDFMMKPYDDYETLACNVLERTKNIANDEKEKTLIAWFDDKLNLAADTTAYFMFNPEMNWKLEDVAYYLQGYIMLEYDGIIVNWASKVENDHVRPTTVVQEFLSGEMTDNWARGVDGTSSYPAEQWTPYIRVMPHGEYPSGSACICTVVMKWSAAALGLGYDEDFPIQYSHDVGSNKFEPSLPKEAFTSQYRSHKEVADKCAISRVDGGMHFPDAIEAGDAMCRGKLVFRKGVAFQKYIWTGNEEFLDEWGGVEAFGHVASKKCQYNAKLPKGGLKKGKKANAGESKFECCCVYQEDEHEVREVVHRRWTTSTKCKST</sequence>
<dbReference type="InterPro" id="IPR049283">
    <property type="entry name" value="DUF6851"/>
</dbReference>
<evidence type="ECO:0000259" key="2">
    <source>
        <dbReference type="Pfam" id="PF22778"/>
    </source>
</evidence>